<sequence>MSAYFNVKIDGQVVVINTLGQWSEQVALSFEREMHRVIPNVSATKFAHLVLFDKWELSTPSVEPIVRRVVGWCVSQGMCAAAEVFSANVLKEYLINKATEEVKDHVTIRRFTSESDARKWLAEMGFETQTTQQLQT</sequence>
<dbReference type="KEGG" id="pmes:FX988_02214"/>
<reference evidence="1 2" key="1">
    <citation type="submission" date="2019-12" db="EMBL/GenBank/DDBJ databases">
        <title>Genome sequencing and assembly of endphytes of Porphyra tenera.</title>
        <authorList>
            <person name="Park J.M."/>
            <person name="Shin R."/>
            <person name="Jo S.H."/>
        </authorList>
    </citation>
    <scope>NUCLEOTIDE SEQUENCE [LARGE SCALE GENOMIC DNA]</scope>
    <source>
        <strain evidence="1 2">GPM4</strain>
    </source>
</reference>
<evidence type="ECO:0000313" key="2">
    <source>
        <dbReference type="Proteomes" id="UP000464524"/>
    </source>
</evidence>
<protein>
    <recommendedName>
        <fullName evidence="3">STAS/SEC14 domain-containing protein</fullName>
    </recommendedName>
</protein>
<gene>
    <name evidence="1" type="ORF">FX988_02214</name>
</gene>
<keyword evidence="2" id="KW-1185">Reference proteome</keyword>
<dbReference type="RefSeq" id="WP_160179829.1">
    <property type="nucleotide sequence ID" value="NZ_CP047656.1"/>
</dbReference>
<dbReference type="EMBL" id="CP047656">
    <property type="protein sequence ID" value="QHJ11973.1"/>
    <property type="molecule type" value="Genomic_DNA"/>
</dbReference>
<evidence type="ECO:0008006" key="3">
    <source>
        <dbReference type="Google" id="ProtNLM"/>
    </source>
</evidence>
<organism evidence="1 2">
    <name type="scientific">Paraglaciecola mesophila</name>
    <dbReference type="NCBI Taxonomy" id="197222"/>
    <lineage>
        <taxon>Bacteria</taxon>
        <taxon>Pseudomonadati</taxon>
        <taxon>Pseudomonadota</taxon>
        <taxon>Gammaproteobacteria</taxon>
        <taxon>Alteromonadales</taxon>
        <taxon>Alteromonadaceae</taxon>
        <taxon>Paraglaciecola</taxon>
    </lineage>
</organism>
<proteinExistence type="predicted"/>
<evidence type="ECO:0000313" key="1">
    <source>
        <dbReference type="EMBL" id="QHJ11973.1"/>
    </source>
</evidence>
<accession>A0A857JJ63</accession>
<dbReference type="OrthoDB" id="8903822at2"/>
<name>A0A857JJ63_9ALTE</name>
<dbReference type="Proteomes" id="UP000464524">
    <property type="component" value="Chromosome"/>
</dbReference>
<dbReference type="AlphaFoldDB" id="A0A857JJ63"/>